<dbReference type="Pfam" id="PF00932">
    <property type="entry name" value="LTD"/>
    <property type="match status" value="1"/>
</dbReference>
<keyword evidence="5" id="KW-1185">Reference proteome</keyword>
<evidence type="ECO:0000256" key="1">
    <source>
        <dbReference type="SAM" id="MobiDB-lite"/>
    </source>
</evidence>
<dbReference type="PROSITE" id="PS51841">
    <property type="entry name" value="LTD"/>
    <property type="match status" value="1"/>
</dbReference>
<evidence type="ECO:0000313" key="4">
    <source>
        <dbReference type="EMBL" id="MFD1567692.1"/>
    </source>
</evidence>
<dbReference type="Gene3D" id="2.40.50.90">
    <property type="match status" value="1"/>
</dbReference>
<dbReference type="SUPFAM" id="SSF74853">
    <property type="entry name" value="Lamin A/C globular tail domain"/>
    <property type="match status" value="1"/>
</dbReference>
<evidence type="ECO:0000259" key="2">
    <source>
        <dbReference type="PROSITE" id="PS50830"/>
    </source>
</evidence>
<dbReference type="Pfam" id="PF00565">
    <property type="entry name" value="SNase"/>
    <property type="match status" value="1"/>
</dbReference>
<dbReference type="Gene3D" id="2.60.40.1260">
    <property type="entry name" value="Lamin Tail domain"/>
    <property type="match status" value="1"/>
</dbReference>
<dbReference type="PROSITE" id="PS50830">
    <property type="entry name" value="TNASE_3"/>
    <property type="match status" value="1"/>
</dbReference>
<name>A0ABD6BSU6_9EURY</name>
<dbReference type="SUPFAM" id="SSF50199">
    <property type="entry name" value="Staphylococcal nuclease"/>
    <property type="match status" value="1"/>
</dbReference>
<dbReference type="InterPro" id="IPR002071">
    <property type="entry name" value="Thermonucl_AS"/>
</dbReference>
<dbReference type="InterPro" id="IPR035437">
    <property type="entry name" value="SNase_OB-fold_sf"/>
</dbReference>
<dbReference type="RefSeq" id="WP_267647152.1">
    <property type="nucleotide sequence ID" value="NZ_JANHGR010000001.1"/>
</dbReference>
<dbReference type="AlphaFoldDB" id="A0ABD6BSU6"/>
<proteinExistence type="predicted"/>
<accession>A0ABD6BSU6</accession>
<dbReference type="Proteomes" id="UP001597139">
    <property type="component" value="Unassembled WGS sequence"/>
</dbReference>
<feature type="region of interest" description="Disordered" evidence="1">
    <location>
        <begin position="24"/>
        <end position="55"/>
    </location>
</feature>
<protein>
    <submittedName>
        <fullName evidence="4">Lamin tail domain-containing protein</fullName>
    </submittedName>
</protein>
<dbReference type="SMART" id="SM00318">
    <property type="entry name" value="SNc"/>
    <property type="match status" value="1"/>
</dbReference>
<organism evidence="4 5">
    <name type="scientific">Halolamina litorea</name>
    <dbReference type="NCBI Taxonomy" id="1515593"/>
    <lineage>
        <taxon>Archaea</taxon>
        <taxon>Methanobacteriati</taxon>
        <taxon>Methanobacteriota</taxon>
        <taxon>Stenosarchaea group</taxon>
        <taxon>Halobacteria</taxon>
        <taxon>Halobacteriales</taxon>
        <taxon>Haloferacaceae</taxon>
    </lineage>
</organism>
<feature type="compositionally biased region" description="Low complexity" evidence="1">
    <location>
        <begin position="24"/>
        <end position="46"/>
    </location>
</feature>
<comment type="caution">
    <text evidence="4">The sequence shown here is derived from an EMBL/GenBank/DDBJ whole genome shotgun (WGS) entry which is preliminary data.</text>
</comment>
<gene>
    <name evidence="4" type="ORF">ACFSAU_09320</name>
</gene>
<dbReference type="InterPro" id="IPR001322">
    <property type="entry name" value="Lamin_tail_dom"/>
</dbReference>
<dbReference type="InterPro" id="IPR036415">
    <property type="entry name" value="Lamin_tail_dom_sf"/>
</dbReference>
<evidence type="ECO:0000259" key="3">
    <source>
        <dbReference type="PROSITE" id="PS51841"/>
    </source>
</evidence>
<feature type="domain" description="LTD" evidence="3">
    <location>
        <begin position="210"/>
        <end position="337"/>
    </location>
</feature>
<dbReference type="EMBL" id="JBHUCZ010000009">
    <property type="protein sequence ID" value="MFD1567692.1"/>
    <property type="molecule type" value="Genomic_DNA"/>
</dbReference>
<sequence length="337" mass="35823">MDRHLRAVAVCLLLVFAGCAAGPAATDGGDPLGTGTAASTDTAGTAEFPPAEPPKENAIEAEVTRVVDGDTVDVRLPNGTEDTVRLLGVDTPEVYTQNDPAEFPGVPETDAGRSCLREWGERASQHAKDELAGRTVTLSFDANEPRRGYYGRLLAYVHVDGESFNYGLITNGLARRYDDSGFEYRDRYGRAEEIARANGIGLWGACATDDPSTATATPTPAVADGGSALRVARIHADADGDDRENLNDEYVTFRNAGNETLDLSGWTVRDEADHVYTFPEGTTVEPDGTLTLHTGSGDDAGGDYYWGQGSPVWNNGGDTVIVRNASGGTVIERPYDG</sequence>
<dbReference type="PROSITE" id="PS51257">
    <property type="entry name" value="PROKAR_LIPOPROTEIN"/>
    <property type="match status" value="1"/>
</dbReference>
<dbReference type="InterPro" id="IPR016071">
    <property type="entry name" value="Staphylococal_nuclease_OB-fold"/>
</dbReference>
<reference evidence="4 5" key="1">
    <citation type="journal article" date="2019" name="Int. J. Syst. Evol. Microbiol.">
        <title>The Global Catalogue of Microorganisms (GCM) 10K type strain sequencing project: providing services to taxonomists for standard genome sequencing and annotation.</title>
        <authorList>
            <consortium name="The Broad Institute Genomics Platform"/>
            <consortium name="The Broad Institute Genome Sequencing Center for Infectious Disease"/>
            <person name="Wu L."/>
            <person name="Ma J."/>
        </authorList>
    </citation>
    <scope>NUCLEOTIDE SEQUENCE [LARGE SCALE GENOMIC DNA]</scope>
    <source>
        <strain evidence="4 5">CGMCC 1.12859</strain>
    </source>
</reference>
<feature type="domain" description="TNase-like" evidence="2">
    <location>
        <begin position="57"/>
        <end position="205"/>
    </location>
</feature>
<dbReference type="PROSITE" id="PS01123">
    <property type="entry name" value="TNASE_1"/>
    <property type="match status" value="1"/>
</dbReference>
<evidence type="ECO:0000313" key="5">
    <source>
        <dbReference type="Proteomes" id="UP001597139"/>
    </source>
</evidence>